<organism evidence="1">
    <name type="scientific">marine metagenome</name>
    <dbReference type="NCBI Taxonomy" id="408172"/>
    <lineage>
        <taxon>unclassified sequences</taxon>
        <taxon>metagenomes</taxon>
        <taxon>ecological metagenomes</taxon>
    </lineage>
</organism>
<gene>
    <name evidence="1" type="ORF">METZ01_LOCUS275726</name>
</gene>
<dbReference type="EMBL" id="UINC01080177">
    <property type="protein sequence ID" value="SVC22872.1"/>
    <property type="molecule type" value="Genomic_DNA"/>
</dbReference>
<reference evidence="1" key="1">
    <citation type="submission" date="2018-05" db="EMBL/GenBank/DDBJ databases">
        <authorList>
            <person name="Lanie J.A."/>
            <person name="Ng W.-L."/>
            <person name="Kazmierczak K.M."/>
            <person name="Andrzejewski T.M."/>
            <person name="Davidsen T.M."/>
            <person name="Wayne K.J."/>
            <person name="Tettelin H."/>
            <person name="Glass J.I."/>
            <person name="Rusch D."/>
            <person name="Podicherti R."/>
            <person name="Tsui H.-C.T."/>
            <person name="Winkler M.E."/>
        </authorList>
    </citation>
    <scope>NUCLEOTIDE SEQUENCE</scope>
</reference>
<accession>A0A382KHN5</accession>
<sequence length="34" mass="3822">MLDAIIRSATNPIGTVSNLFARLYFFLTSNTNLF</sequence>
<protein>
    <submittedName>
        <fullName evidence="1">Uncharacterized protein</fullName>
    </submittedName>
</protein>
<evidence type="ECO:0000313" key="1">
    <source>
        <dbReference type="EMBL" id="SVC22872.1"/>
    </source>
</evidence>
<dbReference type="AlphaFoldDB" id="A0A382KHN5"/>
<name>A0A382KHN5_9ZZZZ</name>
<proteinExistence type="predicted"/>